<keyword evidence="10 14" id="KW-0479">Metal-binding</keyword>
<dbReference type="OrthoDB" id="9803420at2"/>
<evidence type="ECO:0000256" key="14">
    <source>
        <dbReference type="HAMAP-Rule" id="MF_00052"/>
    </source>
</evidence>
<dbReference type="PROSITE" id="PS51975">
    <property type="entry name" value="RNASE_H_2"/>
    <property type="match status" value="1"/>
</dbReference>
<keyword evidence="13 14" id="KW-0464">Manganese</keyword>
<dbReference type="HAMAP" id="MF_00052_B">
    <property type="entry name" value="RNase_HII_B"/>
    <property type="match status" value="1"/>
</dbReference>
<organism evidence="18 19">
    <name type="scientific">Pelotomaculum propionicicum</name>
    <dbReference type="NCBI Taxonomy" id="258475"/>
    <lineage>
        <taxon>Bacteria</taxon>
        <taxon>Bacillati</taxon>
        <taxon>Bacillota</taxon>
        <taxon>Clostridia</taxon>
        <taxon>Eubacteriales</taxon>
        <taxon>Desulfotomaculaceae</taxon>
        <taxon>Pelotomaculum</taxon>
    </lineage>
</organism>
<keyword evidence="11 14" id="KW-0255">Endonuclease</keyword>
<evidence type="ECO:0000256" key="8">
    <source>
        <dbReference type="ARBA" id="ARBA00022490"/>
    </source>
</evidence>
<dbReference type="FunFam" id="3.30.420.10:FF:000006">
    <property type="entry name" value="Ribonuclease HII"/>
    <property type="match status" value="1"/>
</dbReference>
<comment type="similarity">
    <text evidence="5 14 16">Belongs to the RNase HII family.</text>
</comment>
<dbReference type="GO" id="GO:0003723">
    <property type="term" value="F:RNA binding"/>
    <property type="evidence" value="ECO:0007669"/>
    <property type="project" value="UniProtKB-UniRule"/>
</dbReference>
<dbReference type="CDD" id="cd07182">
    <property type="entry name" value="RNase_HII_bacteria_HII_like"/>
    <property type="match status" value="1"/>
</dbReference>
<proteinExistence type="inferred from homology"/>
<dbReference type="InterPro" id="IPR024567">
    <property type="entry name" value="RNase_HII/HIII_dom"/>
</dbReference>
<evidence type="ECO:0000256" key="5">
    <source>
        <dbReference type="ARBA" id="ARBA00007383"/>
    </source>
</evidence>
<evidence type="ECO:0000256" key="15">
    <source>
        <dbReference type="PROSITE-ProRule" id="PRU01319"/>
    </source>
</evidence>
<feature type="domain" description="RNase H type-2" evidence="17">
    <location>
        <begin position="74"/>
        <end position="260"/>
    </location>
</feature>
<dbReference type="GO" id="GO:0004523">
    <property type="term" value="F:RNA-DNA hybrid ribonuclease activity"/>
    <property type="evidence" value="ECO:0007669"/>
    <property type="project" value="UniProtKB-UniRule"/>
</dbReference>
<dbReference type="InterPro" id="IPR001352">
    <property type="entry name" value="RNase_HII/HIII"/>
</dbReference>
<name>A0A4Y7RTG0_9FIRM</name>
<evidence type="ECO:0000256" key="16">
    <source>
        <dbReference type="RuleBase" id="RU003515"/>
    </source>
</evidence>
<dbReference type="GO" id="GO:0032299">
    <property type="term" value="C:ribonuclease H2 complex"/>
    <property type="evidence" value="ECO:0007669"/>
    <property type="project" value="TreeGrafter"/>
</dbReference>
<evidence type="ECO:0000256" key="9">
    <source>
        <dbReference type="ARBA" id="ARBA00022722"/>
    </source>
</evidence>
<dbReference type="EC" id="3.1.26.4" evidence="6 14"/>
<evidence type="ECO:0000256" key="13">
    <source>
        <dbReference type="ARBA" id="ARBA00023211"/>
    </source>
</evidence>
<comment type="caution">
    <text evidence="18">The sequence shown here is derived from an EMBL/GenBank/DDBJ whole genome shotgun (WGS) entry which is preliminary data.</text>
</comment>
<evidence type="ECO:0000313" key="18">
    <source>
        <dbReference type="EMBL" id="TEB12036.1"/>
    </source>
</evidence>
<feature type="binding site" evidence="14 15">
    <location>
        <position position="80"/>
    </location>
    <ligand>
        <name>a divalent metal cation</name>
        <dbReference type="ChEBI" id="CHEBI:60240"/>
    </ligand>
</feature>
<evidence type="ECO:0000256" key="12">
    <source>
        <dbReference type="ARBA" id="ARBA00022801"/>
    </source>
</evidence>
<protein>
    <recommendedName>
        <fullName evidence="7 14">Ribonuclease HII</fullName>
        <shortName evidence="14">RNase HII</shortName>
        <ecNumber evidence="6 14">3.1.26.4</ecNumber>
    </recommendedName>
</protein>
<dbReference type="PANTHER" id="PTHR10954:SF18">
    <property type="entry name" value="RIBONUCLEASE HII"/>
    <property type="match status" value="1"/>
</dbReference>
<evidence type="ECO:0000256" key="7">
    <source>
        <dbReference type="ARBA" id="ARBA00019179"/>
    </source>
</evidence>
<comment type="function">
    <text evidence="3 14 16">Endonuclease that specifically degrades the RNA of RNA-DNA hybrids.</text>
</comment>
<dbReference type="GO" id="GO:0006298">
    <property type="term" value="P:mismatch repair"/>
    <property type="evidence" value="ECO:0007669"/>
    <property type="project" value="TreeGrafter"/>
</dbReference>
<comment type="cofactor">
    <cofactor evidence="2">
        <name>Mg(2+)</name>
        <dbReference type="ChEBI" id="CHEBI:18420"/>
    </cofactor>
</comment>
<evidence type="ECO:0000256" key="4">
    <source>
        <dbReference type="ARBA" id="ARBA00004496"/>
    </source>
</evidence>
<evidence type="ECO:0000259" key="17">
    <source>
        <dbReference type="PROSITE" id="PS51975"/>
    </source>
</evidence>
<dbReference type="PANTHER" id="PTHR10954">
    <property type="entry name" value="RIBONUCLEASE H2 SUBUNIT A"/>
    <property type="match status" value="1"/>
</dbReference>
<dbReference type="Proteomes" id="UP000297597">
    <property type="component" value="Unassembled WGS sequence"/>
</dbReference>
<evidence type="ECO:0000313" key="19">
    <source>
        <dbReference type="Proteomes" id="UP000297597"/>
    </source>
</evidence>
<dbReference type="SUPFAM" id="SSF53098">
    <property type="entry name" value="Ribonuclease H-like"/>
    <property type="match status" value="1"/>
</dbReference>
<keyword evidence="8 14" id="KW-0963">Cytoplasm</keyword>
<dbReference type="EMBL" id="QFFZ01000009">
    <property type="protein sequence ID" value="TEB12036.1"/>
    <property type="molecule type" value="Genomic_DNA"/>
</dbReference>
<keyword evidence="12 14" id="KW-0378">Hydrolase</keyword>
<dbReference type="InterPro" id="IPR036397">
    <property type="entry name" value="RNaseH_sf"/>
</dbReference>
<dbReference type="AlphaFoldDB" id="A0A4Y7RTG0"/>
<feature type="binding site" evidence="14 15">
    <location>
        <position position="172"/>
    </location>
    <ligand>
        <name>a divalent metal cation</name>
        <dbReference type="ChEBI" id="CHEBI:60240"/>
    </ligand>
</feature>
<dbReference type="GO" id="GO:0005737">
    <property type="term" value="C:cytoplasm"/>
    <property type="evidence" value="ECO:0007669"/>
    <property type="project" value="UniProtKB-SubCell"/>
</dbReference>
<comment type="subcellular location">
    <subcellularLocation>
        <location evidence="4 14">Cytoplasm</location>
    </subcellularLocation>
</comment>
<accession>A0A4Y7RTG0</accession>
<evidence type="ECO:0000256" key="2">
    <source>
        <dbReference type="ARBA" id="ARBA00001946"/>
    </source>
</evidence>
<gene>
    <name evidence="14 18" type="primary">rnhB</name>
    <name evidence="18" type="ORF">Pmgp_01192</name>
</gene>
<evidence type="ECO:0000256" key="6">
    <source>
        <dbReference type="ARBA" id="ARBA00012180"/>
    </source>
</evidence>
<comment type="catalytic activity">
    <reaction evidence="1 14 15 16">
        <text>Endonucleolytic cleavage to 5'-phosphomonoester.</text>
        <dbReference type="EC" id="3.1.26.4"/>
    </reaction>
</comment>
<dbReference type="RefSeq" id="WP_134213068.1">
    <property type="nucleotide sequence ID" value="NZ_QFFZ01000009.1"/>
</dbReference>
<dbReference type="InterPro" id="IPR022898">
    <property type="entry name" value="RNase_HII"/>
</dbReference>
<dbReference type="GO" id="GO:0030145">
    <property type="term" value="F:manganese ion binding"/>
    <property type="evidence" value="ECO:0007669"/>
    <property type="project" value="UniProtKB-UniRule"/>
</dbReference>
<dbReference type="NCBIfam" id="NF000594">
    <property type="entry name" value="PRK00015.1-1"/>
    <property type="match status" value="1"/>
</dbReference>
<keyword evidence="9 14" id="KW-0540">Nuclease</keyword>
<comment type="cofactor">
    <cofactor evidence="14 15">
        <name>Mn(2+)</name>
        <dbReference type="ChEBI" id="CHEBI:29035"/>
    </cofactor>
    <cofactor evidence="14 15">
        <name>Mg(2+)</name>
        <dbReference type="ChEBI" id="CHEBI:18420"/>
    </cofactor>
    <text evidence="14 15">Manganese or magnesium. Binds 1 divalent metal ion per monomer in the absence of substrate. May bind a second metal ion after substrate binding.</text>
</comment>
<dbReference type="NCBIfam" id="NF000595">
    <property type="entry name" value="PRK00015.1-3"/>
    <property type="match status" value="1"/>
</dbReference>
<reference evidence="18 19" key="1">
    <citation type="journal article" date="2018" name="Environ. Microbiol.">
        <title>Novel energy conservation strategies and behaviour of Pelotomaculum schinkii driving syntrophic propionate catabolism.</title>
        <authorList>
            <person name="Hidalgo-Ahumada C.A.P."/>
            <person name="Nobu M.K."/>
            <person name="Narihiro T."/>
            <person name="Tamaki H."/>
            <person name="Liu W.T."/>
            <person name="Kamagata Y."/>
            <person name="Stams A.J.M."/>
            <person name="Imachi H."/>
            <person name="Sousa D.Z."/>
        </authorList>
    </citation>
    <scope>NUCLEOTIDE SEQUENCE [LARGE SCALE GENOMIC DNA]</scope>
    <source>
        <strain evidence="18 19">MGP</strain>
    </source>
</reference>
<sequence>MDLSNLTVNEIKRIAGSPAEVSEDLLAALLSDSRSGVRDIYRKLMRARSAAEAEKQRLARMLLYENDLKARGIHPVAGVDEAGRGPLAGPVVAAAVILPDGTFLTDLNDSKKLTAAKREVLAGQIKKTALAWSVGISSVEEIFEENIHRAGLKAMLKAVLGLELKPAHVLVDGFKIDLLECPQTPIIEGDGLSASIAAASIIAKVTRDSLMDSYHELYPQYGFNRHKGYGTPEHLAALAEFGPCPIHRAGYKPVQECLNL</sequence>
<dbReference type="GO" id="GO:0043137">
    <property type="term" value="P:DNA replication, removal of RNA primer"/>
    <property type="evidence" value="ECO:0007669"/>
    <property type="project" value="TreeGrafter"/>
</dbReference>
<dbReference type="Gene3D" id="3.30.420.10">
    <property type="entry name" value="Ribonuclease H-like superfamily/Ribonuclease H"/>
    <property type="match status" value="1"/>
</dbReference>
<evidence type="ECO:0000256" key="11">
    <source>
        <dbReference type="ARBA" id="ARBA00022759"/>
    </source>
</evidence>
<keyword evidence="19" id="KW-1185">Reference proteome</keyword>
<feature type="binding site" evidence="14 15">
    <location>
        <position position="81"/>
    </location>
    <ligand>
        <name>a divalent metal cation</name>
        <dbReference type="ChEBI" id="CHEBI:60240"/>
    </ligand>
</feature>
<evidence type="ECO:0000256" key="10">
    <source>
        <dbReference type="ARBA" id="ARBA00022723"/>
    </source>
</evidence>
<evidence type="ECO:0000256" key="1">
    <source>
        <dbReference type="ARBA" id="ARBA00000077"/>
    </source>
</evidence>
<dbReference type="InterPro" id="IPR012337">
    <property type="entry name" value="RNaseH-like_sf"/>
</dbReference>
<evidence type="ECO:0000256" key="3">
    <source>
        <dbReference type="ARBA" id="ARBA00004065"/>
    </source>
</evidence>
<dbReference type="Pfam" id="PF01351">
    <property type="entry name" value="RNase_HII"/>
    <property type="match status" value="1"/>
</dbReference>